<name>A0A2R6C1U3_9ARCH</name>
<keyword evidence="1" id="KW-0812">Transmembrane</keyword>
<gene>
    <name evidence="2" type="ORF">B9Q12_01760</name>
</gene>
<protein>
    <submittedName>
        <fullName evidence="2">Uncharacterized protein</fullName>
    </submittedName>
</protein>
<organism evidence="2 3">
    <name type="scientific">Candidatus Marsarchaeota G2 archaeon ECH_B_SAG-G06</name>
    <dbReference type="NCBI Taxonomy" id="1978166"/>
    <lineage>
        <taxon>Archaea</taxon>
        <taxon>Candidatus Marsarchaeota</taxon>
        <taxon>Candidatus Marsarchaeota group 2</taxon>
    </lineage>
</organism>
<sequence>MYETLEYVLAFMGKAHLMHKSSGKWVIQALEDYRVRLEAPDQLTGWRPLVTLGLALGAMGILAYLSGKLSKPKM</sequence>
<proteinExistence type="predicted"/>
<feature type="transmembrane region" description="Helical" evidence="1">
    <location>
        <begin position="46"/>
        <end position="65"/>
    </location>
</feature>
<evidence type="ECO:0000256" key="1">
    <source>
        <dbReference type="SAM" id="Phobius"/>
    </source>
</evidence>
<keyword evidence="1" id="KW-1133">Transmembrane helix</keyword>
<dbReference type="EMBL" id="NEXN01000028">
    <property type="protein sequence ID" value="PSO04841.1"/>
    <property type="molecule type" value="Genomic_DNA"/>
</dbReference>
<evidence type="ECO:0000313" key="2">
    <source>
        <dbReference type="EMBL" id="PSO04841.1"/>
    </source>
</evidence>
<dbReference type="AlphaFoldDB" id="A0A2R6C1U3"/>
<comment type="caution">
    <text evidence="2">The sequence shown here is derived from an EMBL/GenBank/DDBJ whole genome shotgun (WGS) entry which is preliminary data.</text>
</comment>
<reference evidence="2 3" key="1">
    <citation type="submission" date="2017-04" db="EMBL/GenBank/DDBJ databases">
        <title>Novel microbial lineages endemic to geothermal iron-oxide mats fill important gaps in the evolutionary history of Archaea.</title>
        <authorList>
            <person name="Jay Z.J."/>
            <person name="Beam J.P."/>
            <person name="Dlakic M."/>
            <person name="Rusch D.B."/>
            <person name="Kozubal M.A."/>
            <person name="Inskeep W.P."/>
        </authorList>
    </citation>
    <scope>NUCLEOTIDE SEQUENCE [LARGE SCALE GENOMIC DNA]</scope>
    <source>
        <strain evidence="2">ECH_B_SAG-G06</strain>
    </source>
</reference>
<evidence type="ECO:0000313" key="3">
    <source>
        <dbReference type="Proteomes" id="UP000240582"/>
    </source>
</evidence>
<dbReference type="Proteomes" id="UP000240582">
    <property type="component" value="Unassembled WGS sequence"/>
</dbReference>
<keyword evidence="1" id="KW-0472">Membrane</keyword>
<accession>A0A2R6C1U3</accession>